<accession>A0A0C9UEB2</accession>
<evidence type="ECO:0000259" key="2">
    <source>
        <dbReference type="Pfam" id="PF20151"/>
    </source>
</evidence>
<evidence type="ECO:0000313" key="3">
    <source>
        <dbReference type="EMBL" id="KIJ23811.1"/>
    </source>
</evidence>
<feature type="transmembrane region" description="Helical" evidence="1">
    <location>
        <begin position="73"/>
        <end position="100"/>
    </location>
</feature>
<feature type="transmembrane region" description="Helical" evidence="1">
    <location>
        <begin position="177"/>
        <end position="196"/>
    </location>
</feature>
<feature type="domain" description="DUF6533" evidence="2">
    <location>
        <begin position="35"/>
        <end position="76"/>
    </location>
</feature>
<reference evidence="3 4" key="1">
    <citation type="submission" date="2014-06" db="EMBL/GenBank/DDBJ databases">
        <title>Evolutionary Origins and Diversification of the Mycorrhizal Mutualists.</title>
        <authorList>
            <consortium name="DOE Joint Genome Institute"/>
            <consortium name="Mycorrhizal Genomics Consortium"/>
            <person name="Kohler A."/>
            <person name="Kuo A."/>
            <person name="Nagy L.G."/>
            <person name="Floudas D."/>
            <person name="Copeland A."/>
            <person name="Barry K.W."/>
            <person name="Cichocki N."/>
            <person name="Veneault-Fourrey C."/>
            <person name="LaButti K."/>
            <person name="Lindquist E.A."/>
            <person name="Lipzen A."/>
            <person name="Lundell T."/>
            <person name="Morin E."/>
            <person name="Murat C."/>
            <person name="Riley R."/>
            <person name="Ohm R."/>
            <person name="Sun H."/>
            <person name="Tunlid A."/>
            <person name="Henrissat B."/>
            <person name="Grigoriev I.V."/>
            <person name="Hibbett D.S."/>
            <person name="Martin F."/>
        </authorList>
    </citation>
    <scope>NUCLEOTIDE SEQUENCE [LARGE SCALE GENOMIC DNA]</scope>
    <source>
        <strain evidence="3 4">SS14</strain>
    </source>
</reference>
<name>A0A0C9UEB2_SPHS4</name>
<keyword evidence="4" id="KW-1185">Reference proteome</keyword>
<protein>
    <submittedName>
        <fullName evidence="3">Unplaced genomic scaffold SPHSTscaffold_507, whole genome shotgun sequence</fullName>
    </submittedName>
</protein>
<feature type="transmembrane region" description="Helical" evidence="1">
    <location>
        <begin position="146"/>
        <end position="170"/>
    </location>
</feature>
<organism evidence="3 4">
    <name type="scientific">Sphaerobolus stellatus (strain SS14)</name>
    <dbReference type="NCBI Taxonomy" id="990650"/>
    <lineage>
        <taxon>Eukaryota</taxon>
        <taxon>Fungi</taxon>
        <taxon>Dikarya</taxon>
        <taxon>Basidiomycota</taxon>
        <taxon>Agaricomycotina</taxon>
        <taxon>Agaricomycetes</taxon>
        <taxon>Phallomycetidae</taxon>
        <taxon>Geastrales</taxon>
        <taxon>Sphaerobolaceae</taxon>
        <taxon>Sphaerobolus</taxon>
    </lineage>
</organism>
<dbReference type="Proteomes" id="UP000054279">
    <property type="component" value="Unassembled WGS sequence"/>
</dbReference>
<dbReference type="OrthoDB" id="2638860at2759"/>
<keyword evidence="1" id="KW-1133">Transmembrane helix</keyword>
<gene>
    <name evidence="3" type="ORF">M422DRAFT_275537</name>
</gene>
<feature type="transmembrane region" description="Helical" evidence="1">
    <location>
        <begin position="112"/>
        <end position="134"/>
    </location>
</feature>
<proteinExistence type="predicted"/>
<feature type="transmembrane region" description="Helical" evidence="1">
    <location>
        <begin position="244"/>
        <end position="263"/>
    </location>
</feature>
<dbReference type="HOGENOM" id="CLU_035509_1_1_1"/>
<feature type="transmembrane region" description="Helical" evidence="1">
    <location>
        <begin position="202"/>
        <end position="224"/>
    </location>
</feature>
<dbReference type="AlphaFoldDB" id="A0A0C9UEB2"/>
<evidence type="ECO:0000256" key="1">
    <source>
        <dbReference type="SAM" id="Phobius"/>
    </source>
</evidence>
<keyword evidence="1" id="KW-0812">Transmembrane</keyword>
<dbReference type="EMBL" id="KN837582">
    <property type="protein sequence ID" value="KIJ23811.1"/>
    <property type="molecule type" value="Genomic_DNA"/>
</dbReference>
<dbReference type="Pfam" id="PF20151">
    <property type="entry name" value="DUF6533"/>
    <property type="match status" value="1"/>
</dbReference>
<evidence type="ECO:0000313" key="4">
    <source>
        <dbReference type="Proteomes" id="UP000054279"/>
    </source>
</evidence>
<keyword evidence="1" id="KW-0472">Membrane</keyword>
<dbReference type="InterPro" id="IPR045340">
    <property type="entry name" value="DUF6533"/>
</dbReference>
<sequence>MADSQVQPGLPLGVSSLSEFVTLVQARDAASHSTAVGLIILLYDHILLLPDEIELVWSAAPGWPKYLFLVSRYSVPVFILVAAHATSAISTAGLSPAFVPHQILIKDLSCKGWVVCVGLGSATSLFICNVFAVQRVDALWGRSTRIRWMMLPLFGITYIGAAILGLYGMFQGDFKDLIGHHALGYTNILGTCLVTVRLRYGILGYALPIIFDVWIFVLICWNALDRPRHLHTTIIKQLYIDGALYFVVTIALRLFNVVVLKASNPIPNWGSSTLFKDYTRYDLTPMSPYSFLWAIIPAIMNRMVIKVTKKIVDPSGGLPYSLVLRREPAVAPLFQLKHFRKNHRISDIPAFSVHVETERQSR</sequence>
<feature type="transmembrane region" description="Helical" evidence="1">
    <location>
        <begin position="283"/>
        <end position="300"/>
    </location>
</feature>